<protein>
    <submittedName>
        <fullName evidence="1">Uncharacterized protein</fullName>
    </submittedName>
</protein>
<accession>A0ABX1NY21</accession>
<sequence length="116" mass="13027">MKNTHEAGRPKRSSPLVRQVKVSKRAFLDSFPDVVRALKRYVSLDEAQAEVLISIERAAAAEAEKMKADDKRVAAAAAAWEVRYRLGKAEHLADVHRKTRFTDWTPRAPGSAFKPK</sequence>
<dbReference type="RefSeq" id="WP_169203314.1">
    <property type="nucleotide sequence ID" value="NZ_CP059467.1"/>
</dbReference>
<evidence type="ECO:0000313" key="2">
    <source>
        <dbReference type="Proteomes" id="UP000633943"/>
    </source>
</evidence>
<proteinExistence type="predicted"/>
<name>A0ABX1NY21_9RHOO</name>
<comment type="caution">
    <text evidence="1">The sequence shown here is derived from an EMBL/GenBank/DDBJ whole genome shotgun (WGS) entry which is preliminary data.</text>
</comment>
<reference evidence="1 2" key="1">
    <citation type="submission" date="2019-12" db="EMBL/GenBank/DDBJ databases">
        <title>Comparative genomics gives insights into the taxonomy of the Azoarcus-Aromatoleum group and reveals separate origins of nif in the plant-associated Azoarcus and non-plant-associated Aromatoleum sub-groups.</title>
        <authorList>
            <person name="Lafos M."/>
            <person name="Maluk M."/>
            <person name="Batista M."/>
            <person name="Junghare M."/>
            <person name="Carmona M."/>
            <person name="Faoro H."/>
            <person name="Cruz L.M."/>
            <person name="Battistoni F."/>
            <person name="De Souza E."/>
            <person name="Pedrosa F."/>
            <person name="Chen W.-M."/>
            <person name="Poole P.S."/>
            <person name="Dixon R.A."/>
            <person name="James E.K."/>
        </authorList>
    </citation>
    <scope>NUCLEOTIDE SEQUENCE [LARGE SCALE GENOMIC DNA]</scope>
    <source>
        <strain evidence="1 2">PbN1</strain>
    </source>
</reference>
<organism evidence="1 2">
    <name type="scientific">Aromatoleum bremense</name>
    <dbReference type="NCBI Taxonomy" id="76115"/>
    <lineage>
        <taxon>Bacteria</taxon>
        <taxon>Pseudomonadati</taxon>
        <taxon>Pseudomonadota</taxon>
        <taxon>Betaproteobacteria</taxon>
        <taxon>Rhodocyclales</taxon>
        <taxon>Rhodocyclaceae</taxon>
        <taxon>Aromatoleum</taxon>
    </lineage>
</organism>
<dbReference type="Proteomes" id="UP000633943">
    <property type="component" value="Unassembled WGS sequence"/>
</dbReference>
<evidence type="ECO:0000313" key="1">
    <source>
        <dbReference type="EMBL" id="NMG16748.1"/>
    </source>
</evidence>
<gene>
    <name evidence="1" type="ORF">GPA24_14625</name>
</gene>
<keyword evidence="2" id="KW-1185">Reference proteome</keyword>
<dbReference type="EMBL" id="WTVP01000045">
    <property type="protein sequence ID" value="NMG16748.1"/>
    <property type="molecule type" value="Genomic_DNA"/>
</dbReference>